<comment type="caution">
    <text evidence="1">The sequence shown here is derived from an EMBL/GenBank/DDBJ whole genome shotgun (WGS) entry which is preliminary data.</text>
</comment>
<gene>
    <name evidence="1" type="ORF">E6C55_13360</name>
</gene>
<protein>
    <submittedName>
        <fullName evidence="1">OsmC family protein</fullName>
    </submittedName>
</protein>
<dbReference type="InterPro" id="IPR036102">
    <property type="entry name" value="OsmC/Ohrsf"/>
</dbReference>
<accession>A0A4S4BUT0</accession>
<reference evidence="1 2" key="1">
    <citation type="submission" date="2019-04" db="EMBL/GenBank/DDBJ databases">
        <title>Cohnella sp. nov. isolated from preserved vegetables.</title>
        <authorList>
            <person name="Lin S.-Y."/>
            <person name="Hung M.-H."/>
            <person name="Young C.-C."/>
        </authorList>
    </citation>
    <scope>NUCLEOTIDE SEQUENCE [LARGE SCALE GENOMIC DNA]</scope>
    <source>
        <strain evidence="1 2">CC-MHH1044</strain>
    </source>
</reference>
<dbReference type="Gene3D" id="3.30.300.20">
    <property type="match status" value="1"/>
</dbReference>
<sequence length="133" mass="14450">MTIIKRVEGQDAVFNGAGKQVAGAHAPNENGLSPKELLEAALGLCISISMQKMLSFDNISYDKDSIQVEVIGVKPENKRDNRFASFDVRVAYPPGLDADYKAKLRDVVERACTISNTLRAEATVELVEVPAAE</sequence>
<dbReference type="Proteomes" id="UP000310636">
    <property type="component" value="Unassembled WGS sequence"/>
</dbReference>
<dbReference type="SUPFAM" id="SSF82784">
    <property type="entry name" value="OsmC-like"/>
    <property type="match status" value="1"/>
</dbReference>
<evidence type="ECO:0000313" key="2">
    <source>
        <dbReference type="Proteomes" id="UP000310636"/>
    </source>
</evidence>
<dbReference type="EMBL" id="SSOB01000015">
    <property type="protein sequence ID" value="THF78712.1"/>
    <property type="molecule type" value="Genomic_DNA"/>
</dbReference>
<dbReference type="OrthoDB" id="2969186at2"/>
<dbReference type="AlphaFoldDB" id="A0A4S4BUT0"/>
<name>A0A4S4BUT0_9BACL</name>
<dbReference type="RefSeq" id="WP_136370300.1">
    <property type="nucleotide sequence ID" value="NZ_SSOB01000015.1"/>
</dbReference>
<keyword evidence="2" id="KW-1185">Reference proteome</keyword>
<dbReference type="Pfam" id="PF02566">
    <property type="entry name" value="OsmC"/>
    <property type="match status" value="1"/>
</dbReference>
<organism evidence="1 2">
    <name type="scientific">Cohnella fermenti</name>
    <dbReference type="NCBI Taxonomy" id="2565925"/>
    <lineage>
        <taxon>Bacteria</taxon>
        <taxon>Bacillati</taxon>
        <taxon>Bacillota</taxon>
        <taxon>Bacilli</taxon>
        <taxon>Bacillales</taxon>
        <taxon>Paenibacillaceae</taxon>
        <taxon>Cohnella</taxon>
    </lineage>
</organism>
<dbReference type="InterPro" id="IPR003718">
    <property type="entry name" value="OsmC/Ohr_fam"/>
</dbReference>
<evidence type="ECO:0000313" key="1">
    <source>
        <dbReference type="EMBL" id="THF78712.1"/>
    </source>
</evidence>
<dbReference type="InterPro" id="IPR015946">
    <property type="entry name" value="KH_dom-like_a/b"/>
</dbReference>
<proteinExistence type="predicted"/>